<comment type="caution">
    <text evidence="1">The sequence shown here is derived from an EMBL/GenBank/DDBJ whole genome shotgun (WGS) entry which is preliminary data.</text>
</comment>
<evidence type="ECO:0000313" key="1">
    <source>
        <dbReference type="EMBL" id="MCI72754.1"/>
    </source>
</evidence>
<name>A0A392UJD5_9FABA</name>
<protein>
    <submittedName>
        <fullName evidence="1">Uncharacterized protein</fullName>
    </submittedName>
</protein>
<dbReference type="Proteomes" id="UP000265520">
    <property type="component" value="Unassembled WGS sequence"/>
</dbReference>
<organism evidence="1 2">
    <name type="scientific">Trifolium medium</name>
    <dbReference type="NCBI Taxonomy" id="97028"/>
    <lineage>
        <taxon>Eukaryota</taxon>
        <taxon>Viridiplantae</taxon>
        <taxon>Streptophyta</taxon>
        <taxon>Embryophyta</taxon>
        <taxon>Tracheophyta</taxon>
        <taxon>Spermatophyta</taxon>
        <taxon>Magnoliopsida</taxon>
        <taxon>eudicotyledons</taxon>
        <taxon>Gunneridae</taxon>
        <taxon>Pentapetalae</taxon>
        <taxon>rosids</taxon>
        <taxon>fabids</taxon>
        <taxon>Fabales</taxon>
        <taxon>Fabaceae</taxon>
        <taxon>Papilionoideae</taxon>
        <taxon>50 kb inversion clade</taxon>
        <taxon>NPAAA clade</taxon>
        <taxon>Hologalegina</taxon>
        <taxon>IRL clade</taxon>
        <taxon>Trifolieae</taxon>
        <taxon>Trifolium</taxon>
    </lineage>
</organism>
<dbReference type="EMBL" id="LXQA010824695">
    <property type="protein sequence ID" value="MCI72754.1"/>
    <property type="molecule type" value="Genomic_DNA"/>
</dbReference>
<feature type="non-terminal residue" evidence="1">
    <location>
        <position position="1"/>
    </location>
</feature>
<sequence>SVGGLEVEGLIQFYAGNSGLVFFSSPSEPATSPSEDSSYALLLHVVVVVPC</sequence>
<reference evidence="1 2" key="1">
    <citation type="journal article" date="2018" name="Front. Plant Sci.">
        <title>Red Clover (Trifolium pratense) and Zigzag Clover (T. medium) - A Picture of Genomic Similarities and Differences.</title>
        <authorList>
            <person name="Dluhosova J."/>
            <person name="Istvanek J."/>
            <person name="Nedelnik J."/>
            <person name="Repkova J."/>
        </authorList>
    </citation>
    <scope>NUCLEOTIDE SEQUENCE [LARGE SCALE GENOMIC DNA]</scope>
    <source>
        <strain evidence="2">cv. 10/8</strain>
        <tissue evidence="1">Leaf</tissue>
    </source>
</reference>
<proteinExistence type="predicted"/>
<evidence type="ECO:0000313" key="2">
    <source>
        <dbReference type="Proteomes" id="UP000265520"/>
    </source>
</evidence>
<keyword evidence="2" id="KW-1185">Reference proteome</keyword>
<accession>A0A392UJD5</accession>
<dbReference type="AlphaFoldDB" id="A0A392UJD5"/>